<dbReference type="GO" id="GO:0046872">
    <property type="term" value="F:metal ion binding"/>
    <property type="evidence" value="ECO:0007669"/>
    <property type="project" value="UniProtKB-KW"/>
</dbReference>
<dbReference type="GO" id="GO:0006508">
    <property type="term" value="P:proteolysis"/>
    <property type="evidence" value="ECO:0007669"/>
    <property type="project" value="InterPro"/>
</dbReference>
<keyword evidence="6" id="KW-0645">Protease</keyword>
<dbReference type="GO" id="GO:0004176">
    <property type="term" value="F:ATP-dependent peptidase activity"/>
    <property type="evidence" value="ECO:0007669"/>
    <property type="project" value="InterPro"/>
</dbReference>
<evidence type="ECO:0000256" key="6">
    <source>
        <dbReference type="ARBA" id="ARBA00023049"/>
    </source>
</evidence>
<dbReference type="PANTHER" id="PTHR43655">
    <property type="entry name" value="ATP-DEPENDENT PROTEASE"/>
    <property type="match status" value="1"/>
</dbReference>
<name>A0A812SXE1_SYMPI</name>
<proteinExistence type="predicted"/>
<evidence type="ECO:0000313" key="9">
    <source>
        <dbReference type="Proteomes" id="UP000649617"/>
    </source>
</evidence>
<keyword evidence="6" id="KW-0482">Metalloprotease</keyword>
<dbReference type="SUPFAM" id="SSF140990">
    <property type="entry name" value="FtsH protease domain-like"/>
    <property type="match status" value="1"/>
</dbReference>
<reference evidence="8" key="1">
    <citation type="submission" date="2021-02" db="EMBL/GenBank/DDBJ databases">
        <authorList>
            <person name="Dougan E. K."/>
            <person name="Rhodes N."/>
            <person name="Thang M."/>
            <person name="Chan C."/>
        </authorList>
    </citation>
    <scope>NUCLEOTIDE SEQUENCE</scope>
</reference>
<dbReference type="PANTHER" id="PTHR43655:SF2">
    <property type="entry name" value="AFG3 LIKE MATRIX AAA PEPTIDASE SUBUNIT 2, ISOFORM A"/>
    <property type="match status" value="1"/>
</dbReference>
<dbReference type="GO" id="GO:0005524">
    <property type="term" value="F:ATP binding"/>
    <property type="evidence" value="ECO:0007669"/>
    <property type="project" value="UniProtKB-KW"/>
</dbReference>
<dbReference type="InterPro" id="IPR050928">
    <property type="entry name" value="ATP-dep_Zn_Metalloprotease"/>
</dbReference>
<dbReference type="Proteomes" id="UP000649617">
    <property type="component" value="Unassembled WGS sequence"/>
</dbReference>
<evidence type="ECO:0000256" key="3">
    <source>
        <dbReference type="ARBA" id="ARBA00022741"/>
    </source>
</evidence>
<dbReference type="OrthoDB" id="437583at2759"/>
<dbReference type="EMBL" id="CAJNIZ010027435">
    <property type="protein sequence ID" value="CAE7500328.1"/>
    <property type="molecule type" value="Genomic_DNA"/>
</dbReference>
<dbReference type="InterPro" id="IPR000642">
    <property type="entry name" value="Peptidase_M41"/>
</dbReference>
<keyword evidence="3" id="KW-0547">Nucleotide-binding</keyword>
<organism evidence="8 9">
    <name type="scientific">Symbiodinium pilosum</name>
    <name type="common">Dinoflagellate</name>
    <dbReference type="NCBI Taxonomy" id="2952"/>
    <lineage>
        <taxon>Eukaryota</taxon>
        <taxon>Sar</taxon>
        <taxon>Alveolata</taxon>
        <taxon>Dinophyceae</taxon>
        <taxon>Suessiales</taxon>
        <taxon>Symbiodiniaceae</taxon>
        <taxon>Symbiodinium</taxon>
    </lineage>
</organism>
<keyword evidence="5" id="KW-0067">ATP-binding</keyword>
<keyword evidence="4" id="KW-0862">Zinc</keyword>
<evidence type="ECO:0000256" key="5">
    <source>
        <dbReference type="ARBA" id="ARBA00022840"/>
    </source>
</evidence>
<keyword evidence="6" id="KW-0378">Hydrolase</keyword>
<evidence type="ECO:0000313" key="8">
    <source>
        <dbReference type="EMBL" id="CAE7500328.1"/>
    </source>
</evidence>
<dbReference type="Pfam" id="PF01434">
    <property type="entry name" value="Peptidase_M41"/>
    <property type="match status" value="1"/>
</dbReference>
<sequence>MSEQKKKLVAYHEAGHAILGALMNDYDVVAKISIVPRGPAGGVTIFMPSEDRLNSGLYSKEFLENRMCVALGGRHLAVA</sequence>
<dbReference type="Gene3D" id="1.20.58.760">
    <property type="entry name" value="Peptidase M41"/>
    <property type="match status" value="1"/>
</dbReference>
<dbReference type="AlphaFoldDB" id="A0A812SXE1"/>
<comment type="cofactor">
    <cofactor evidence="1">
        <name>Zn(2+)</name>
        <dbReference type="ChEBI" id="CHEBI:29105"/>
    </cofactor>
</comment>
<evidence type="ECO:0000256" key="4">
    <source>
        <dbReference type="ARBA" id="ARBA00022833"/>
    </source>
</evidence>
<evidence type="ECO:0000256" key="1">
    <source>
        <dbReference type="ARBA" id="ARBA00001947"/>
    </source>
</evidence>
<feature type="domain" description="Peptidase M41" evidence="7">
    <location>
        <begin position="1"/>
        <end position="74"/>
    </location>
</feature>
<protein>
    <submittedName>
        <fullName evidence="8">FTSH protein</fullName>
    </submittedName>
</protein>
<dbReference type="InterPro" id="IPR037219">
    <property type="entry name" value="Peptidase_M41-like"/>
</dbReference>
<keyword evidence="9" id="KW-1185">Reference proteome</keyword>
<evidence type="ECO:0000259" key="7">
    <source>
        <dbReference type="Pfam" id="PF01434"/>
    </source>
</evidence>
<comment type="caution">
    <text evidence="8">The sequence shown here is derived from an EMBL/GenBank/DDBJ whole genome shotgun (WGS) entry which is preliminary data.</text>
</comment>
<dbReference type="GO" id="GO:0004222">
    <property type="term" value="F:metalloendopeptidase activity"/>
    <property type="evidence" value="ECO:0007669"/>
    <property type="project" value="InterPro"/>
</dbReference>
<keyword evidence="2" id="KW-0479">Metal-binding</keyword>
<gene>
    <name evidence="8" type="primary">FTSH</name>
    <name evidence="8" type="ORF">SPIL2461_LOCUS12946</name>
</gene>
<evidence type="ECO:0000256" key="2">
    <source>
        <dbReference type="ARBA" id="ARBA00022723"/>
    </source>
</evidence>
<accession>A0A812SXE1</accession>